<dbReference type="Proteomes" id="UP001604336">
    <property type="component" value="Unassembled WGS sequence"/>
</dbReference>
<comment type="caution">
    <text evidence="14">The sequence shown here is derived from an EMBL/GenBank/DDBJ whole genome shotgun (WGS) entry which is preliminary data.</text>
</comment>
<gene>
    <name evidence="14" type="ORF">Adt_13095</name>
</gene>
<feature type="region of interest" description="Disordered" evidence="12">
    <location>
        <begin position="1"/>
        <end position="53"/>
    </location>
</feature>
<feature type="compositionally biased region" description="Pro residues" evidence="12">
    <location>
        <begin position="37"/>
        <end position="50"/>
    </location>
</feature>
<dbReference type="EMBL" id="JBFOLK010000004">
    <property type="protein sequence ID" value="KAL2516848.1"/>
    <property type="molecule type" value="Genomic_DNA"/>
</dbReference>
<dbReference type="Gene3D" id="3.30.1370.10">
    <property type="entry name" value="K Homology domain, type 1"/>
    <property type="match status" value="2"/>
</dbReference>
<dbReference type="SUPFAM" id="SSF102886">
    <property type="entry name" value="Coproporphyrinogen III oxidase"/>
    <property type="match status" value="1"/>
</dbReference>
<feature type="compositionally biased region" description="Low complexity" evidence="12">
    <location>
        <begin position="320"/>
        <end position="330"/>
    </location>
</feature>
<comment type="similarity">
    <text evidence="2">Belongs to the ATPase g subunit family.</text>
</comment>
<dbReference type="GO" id="GO:1902600">
    <property type="term" value="P:proton transmembrane transport"/>
    <property type="evidence" value="ECO:0007669"/>
    <property type="project" value="UniProtKB-KW"/>
</dbReference>
<evidence type="ECO:0000256" key="1">
    <source>
        <dbReference type="ARBA" id="ARBA00004325"/>
    </source>
</evidence>
<keyword evidence="6" id="KW-0375">Hydrogen ion transport</keyword>
<dbReference type="InterPro" id="IPR006808">
    <property type="entry name" value="ATP_synth_F0_gsu_mt"/>
</dbReference>
<evidence type="ECO:0000256" key="8">
    <source>
        <dbReference type="ARBA" id="ARBA00023128"/>
    </source>
</evidence>
<evidence type="ECO:0000256" key="4">
    <source>
        <dbReference type="ARBA" id="ARBA00022547"/>
    </source>
</evidence>
<evidence type="ECO:0000256" key="2">
    <source>
        <dbReference type="ARBA" id="ARBA00005699"/>
    </source>
</evidence>
<evidence type="ECO:0000256" key="10">
    <source>
        <dbReference type="ARBA" id="ARBA00023310"/>
    </source>
</evidence>
<feature type="compositionally biased region" description="Polar residues" evidence="12">
    <location>
        <begin position="448"/>
        <end position="465"/>
    </location>
</feature>
<feature type="domain" description="K Homology" evidence="13">
    <location>
        <begin position="118"/>
        <end position="191"/>
    </location>
</feature>
<keyword evidence="5" id="KW-0677">Repeat</keyword>
<keyword evidence="4" id="KW-0138">CF(0)</keyword>
<dbReference type="FunFam" id="3.30.1370.10:FF:000093">
    <property type="entry name" value="KH domain-containing protein"/>
    <property type="match status" value="1"/>
</dbReference>
<organism evidence="14 15">
    <name type="scientific">Abeliophyllum distichum</name>
    <dbReference type="NCBI Taxonomy" id="126358"/>
    <lineage>
        <taxon>Eukaryota</taxon>
        <taxon>Viridiplantae</taxon>
        <taxon>Streptophyta</taxon>
        <taxon>Embryophyta</taxon>
        <taxon>Tracheophyta</taxon>
        <taxon>Spermatophyta</taxon>
        <taxon>Magnoliopsida</taxon>
        <taxon>eudicotyledons</taxon>
        <taxon>Gunneridae</taxon>
        <taxon>Pentapetalae</taxon>
        <taxon>asterids</taxon>
        <taxon>lamiids</taxon>
        <taxon>Lamiales</taxon>
        <taxon>Oleaceae</taxon>
        <taxon>Forsythieae</taxon>
        <taxon>Abeliophyllum</taxon>
    </lineage>
</organism>
<evidence type="ECO:0000256" key="3">
    <source>
        <dbReference type="ARBA" id="ARBA00022448"/>
    </source>
</evidence>
<keyword evidence="11" id="KW-0694">RNA-binding</keyword>
<feature type="compositionally biased region" description="Polar residues" evidence="12">
    <location>
        <begin position="472"/>
        <end position="509"/>
    </location>
</feature>
<evidence type="ECO:0000313" key="15">
    <source>
        <dbReference type="Proteomes" id="UP001604336"/>
    </source>
</evidence>
<evidence type="ECO:0000313" key="14">
    <source>
        <dbReference type="EMBL" id="KAL2516848.1"/>
    </source>
</evidence>
<keyword evidence="8" id="KW-0496">Mitochondrion</keyword>
<evidence type="ECO:0000256" key="9">
    <source>
        <dbReference type="ARBA" id="ARBA00023136"/>
    </source>
</evidence>
<reference evidence="15" key="1">
    <citation type="submission" date="2024-07" db="EMBL/GenBank/DDBJ databases">
        <title>Two chromosome-level genome assemblies of Korean endemic species Abeliophyllum distichum and Forsythia ovata (Oleaceae).</title>
        <authorList>
            <person name="Jang H."/>
        </authorList>
    </citation>
    <scope>NUCLEOTIDE SEQUENCE [LARGE SCALE GENOMIC DNA]</scope>
</reference>
<dbReference type="SMART" id="SM00322">
    <property type="entry name" value="KH"/>
    <property type="match status" value="2"/>
</dbReference>
<sequence>MAEELHYATGVTESNKRKYEDQTSPSIGARRPTGFSSPPPPSYNSVPPPKNEIELAKQKAQEIAARLLNTADPAKRARVENGAGGGFDSNDQSFLQKPMGLGLSAPPQVAQYGYPGGPGQSKKIEIPNGRVGVIIGKGGETIRYLQVQSGAKIQVTRDMDADRNSATRGVELMGNPDQIAKAEQLINDVLAEADAGGSGAVSRQLSGLSSGAEQFVMKIGNNKVGLVIGKGGETIKNMQASSGARIQVIPLHLPPGDTSRERTLQIDGTSEQIEVAKQLVNEVISENRLRNPAMSGGYPQQGYQARPPANWGQPGPPMQQPGYGYVQPGAYPGPSPQYNPNQAPYAGYPPQPTSGGYATGWDQTTAPPNQPPAQGGGYDYYSQPPPPQQQAPGGSGAPPTDSTAYGYNQPPAYSKGQGYPQDSYGGYYAAAPQSGYGQPPANPAPAYDQQQQGYNATYGNVSNPTPDGHTPTYGTQGDANQAPASGQSYSAGGQPNPNPNYAPQGSTQPAYGALPTSQGGFGTQPPASYGPPQAQKTPTGQPAYGQQPQQSPSAQGGYVQPGYPHSQPPPAPTGYSQTDSGAQRPPSSSYPTSQAGYGPPTYGAPLPTHPSYGQQQPPPYNSSYTGGYSQPPAYPADGSTGGSAAGTYDAAPTSQIAQQPIPSVELTESSTKHMKSVTPSSSPMIEKETPETQRYHTFLRETDDDNHSDYSNSNSIRARFEKMIREVHDSVCSAIEAVDQGGKFKEDKGAVWKKAGVNVSVVYGDMPPEAYRAANPSQIDNTKPGPVPFFAVEISSDSTMASKLHQLRAKATEASNFMVKNGSAYYKQLIEKNKQHIRDPPTVETCQNLSNQLFYTRLASIPVRYEAFWKELDYGKHLLKHRHELKIEDAGIAALFGEVVVVVVTIFVDGVWRSSRSGDRLTTEKMRCSLSSWIRRLEVGGGGASPEVHGEFDDVGRWSKMVESGKERETVVVELLGN</sequence>
<name>A0ABD1TWA0_9LAMI</name>
<evidence type="ECO:0000259" key="13">
    <source>
        <dbReference type="SMART" id="SM00322"/>
    </source>
</evidence>
<dbReference type="PROSITE" id="PS50084">
    <property type="entry name" value="KH_TYPE_1"/>
    <property type="match status" value="2"/>
</dbReference>
<dbReference type="InterPro" id="IPR004087">
    <property type="entry name" value="KH_dom"/>
</dbReference>
<feature type="domain" description="K Homology" evidence="13">
    <location>
        <begin position="211"/>
        <end position="285"/>
    </location>
</feature>
<evidence type="ECO:0000256" key="7">
    <source>
        <dbReference type="ARBA" id="ARBA00023065"/>
    </source>
</evidence>
<dbReference type="GO" id="GO:0045259">
    <property type="term" value="C:proton-transporting ATP synthase complex"/>
    <property type="evidence" value="ECO:0007669"/>
    <property type="project" value="UniProtKB-KW"/>
</dbReference>
<dbReference type="PANTHER" id="PTHR10288">
    <property type="entry name" value="KH DOMAIN CONTAINING RNA BINDING PROTEIN"/>
    <property type="match status" value="1"/>
</dbReference>
<dbReference type="InterPro" id="IPR004088">
    <property type="entry name" value="KH_dom_type_1"/>
</dbReference>
<evidence type="ECO:0000256" key="6">
    <source>
        <dbReference type="ARBA" id="ARBA00022781"/>
    </source>
</evidence>
<feature type="region of interest" description="Disordered" evidence="12">
    <location>
        <begin position="290"/>
        <end position="689"/>
    </location>
</feature>
<keyword evidence="9" id="KW-0472">Membrane</keyword>
<keyword evidence="15" id="KW-1185">Reference proteome</keyword>
<evidence type="ECO:0000256" key="12">
    <source>
        <dbReference type="SAM" id="MobiDB-lite"/>
    </source>
</evidence>
<dbReference type="Pfam" id="PF00013">
    <property type="entry name" value="KH_1"/>
    <property type="match status" value="2"/>
</dbReference>
<protein>
    <submittedName>
        <fullName evidence="14">KH domain-containing protein</fullName>
    </submittedName>
</protein>
<proteinExistence type="inferred from homology"/>
<feature type="compositionally biased region" description="Polar residues" evidence="12">
    <location>
        <begin position="611"/>
        <end position="628"/>
    </location>
</feature>
<accession>A0ABD1TWA0</accession>
<dbReference type="Gene3D" id="3.40.1500.10">
    <property type="entry name" value="Coproporphyrinogen III oxidase, aerobic"/>
    <property type="match status" value="1"/>
</dbReference>
<keyword evidence="7" id="KW-0406">Ion transport</keyword>
<comment type="subcellular location">
    <subcellularLocation>
        <location evidence="1">Mitochondrion membrane</location>
    </subcellularLocation>
</comment>
<dbReference type="GO" id="GO:0031966">
    <property type="term" value="C:mitochondrial membrane"/>
    <property type="evidence" value="ECO:0007669"/>
    <property type="project" value="UniProtKB-SubCell"/>
</dbReference>
<dbReference type="GO" id="GO:0003723">
    <property type="term" value="F:RNA binding"/>
    <property type="evidence" value="ECO:0007669"/>
    <property type="project" value="UniProtKB-UniRule"/>
</dbReference>
<dbReference type="InterPro" id="IPR036406">
    <property type="entry name" value="Coprogen_oxidase_aer_sf"/>
</dbReference>
<evidence type="ECO:0000256" key="5">
    <source>
        <dbReference type="ARBA" id="ARBA00022737"/>
    </source>
</evidence>
<dbReference type="InterPro" id="IPR036612">
    <property type="entry name" value="KH_dom_type_1_sf"/>
</dbReference>
<keyword evidence="10" id="KW-0066">ATP synthesis</keyword>
<evidence type="ECO:0000256" key="11">
    <source>
        <dbReference type="PROSITE-ProRule" id="PRU00117"/>
    </source>
</evidence>
<keyword evidence="3" id="KW-0813">Transport</keyword>
<dbReference type="Pfam" id="PF04718">
    <property type="entry name" value="ATP-synt_G"/>
    <property type="match status" value="1"/>
</dbReference>
<dbReference type="AlphaFoldDB" id="A0ABD1TWA0"/>
<feature type="compositionally biased region" description="Polar residues" evidence="12">
    <location>
        <begin position="652"/>
        <end position="669"/>
    </location>
</feature>
<feature type="compositionally biased region" description="Polar residues" evidence="12">
    <location>
        <begin position="574"/>
        <end position="595"/>
    </location>
</feature>
<feature type="compositionally biased region" description="Low complexity" evidence="12">
    <location>
        <begin position="537"/>
        <end position="558"/>
    </location>
</feature>
<dbReference type="GO" id="GO:0006754">
    <property type="term" value="P:ATP biosynthetic process"/>
    <property type="evidence" value="ECO:0007669"/>
    <property type="project" value="UniProtKB-KW"/>
</dbReference>
<dbReference type="SUPFAM" id="SSF54791">
    <property type="entry name" value="Eukaryotic type KH-domain (KH-domain type I)"/>
    <property type="match status" value="2"/>
</dbReference>